<dbReference type="InterPro" id="IPR026591">
    <property type="entry name" value="Sirtuin_cat_small_dom_sf"/>
</dbReference>
<dbReference type="PANTHER" id="PTHR11085">
    <property type="entry name" value="NAD-DEPENDENT PROTEIN DEACYLASE SIRTUIN-5, MITOCHONDRIAL-RELATED"/>
    <property type="match status" value="1"/>
</dbReference>
<evidence type="ECO:0000256" key="3">
    <source>
        <dbReference type="ARBA" id="ARBA00023027"/>
    </source>
</evidence>
<dbReference type="InterPro" id="IPR029035">
    <property type="entry name" value="DHS-like_NAD/FAD-binding_dom"/>
</dbReference>
<keyword evidence="7" id="KW-1185">Reference proteome</keyword>
<reference evidence="7" key="1">
    <citation type="journal article" date="2019" name="Int. J. Syst. Evol. Microbiol.">
        <title>The Global Catalogue of Microorganisms (GCM) 10K type strain sequencing project: providing services to taxonomists for standard genome sequencing and annotation.</title>
        <authorList>
            <consortium name="The Broad Institute Genomics Platform"/>
            <consortium name="The Broad Institute Genome Sequencing Center for Infectious Disease"/>
            <person name="Wu L."/>
            <person name="Ma J."/>
        </authorList>
    </citation>
    <scope>NUCLEOTIDE SEQUENCE [LARGE SCALE GENOMIC DNA]</scope>
    <source>
        <strain evidence="7">CCUG 55585</strain>
    </source>
</reference>
<evidence type="ECO:0000256" key="2">
    <source>
        <dbReference type="ARBA" id="ARBA00022679"/>
    </source>
</evidence>
<name>A0ABW2YF64_9GAMM</name>
<dbReference type="InterPro" id="IPR050134">
    <property type="entry name" value="NAD-dep_sirtuin_deacylases"/>
</dbReference>
<keyword evidence="3" id="KW-0520">NAD</keyword>
<dbReference type="RefSeq" id="WP_386825347.1">
    <property type="nucleotide sequence ID" value="NZ_JBHTIF010000003.1"/>
</dbReference>
<comment type="caution">
    <text evidence="6">The sequence shown here is derived from an EMBL/GenBank/DDBJ whole genome shotgun (WGS) entry which is preliminary data.</text>
</comment>
<dbReference type="PROSITE" id="PS50305">
    <property type="entry name" value="SIRTUIN"/>
    <property type="match status" value="1"/>
</dbReference>
<proteinExistence type="predicted"/>
<dbReference type="InterPro" id="IPR003000">
    <property type="entry name" value="Sirtuin"/>
</dbReference>
<evidence type="ECO:0000313" key="7">
    <source>
        <dbReference type="Proteomes" id="UP001597110"/>
    </source>
</evidence>
<dbReference type="Gene3D" id="3.40.50.1220">
    <property type="entry name" value="TPP-binding domain"/>
    <property type="match status" value="1"/>
</dbReference>
<dbReference type="EMBL" id="JBHTIF010000003">
    <property type="protein sequence ID" value="MFD0727012.1"/>
    <property type="molecule type" value="Genomic_DNA"/>
</dbReference>
<dbReference type="SUPFAM" id="SSF52467">
    <property type="entry name" value="DHS-like NAD/FAD-binding domain"/>
    <property type="match status" value="1"/>
</dbReference>
<protein>
    <recommendedName>
        <fullName evidence="1">protein acetyllysine N-acetyltransferase</fullName>
        <ecNumber evidence="1">2.3.1.286</ecNumber>
    </recommendedName>
</protein>
<evidence type="ECO:0000259" key="5">
    <source>
        <dbReference type="PROSITE" id="PS50305"/>
    </source>
</evidence>
<gene>
    <name evidence="6" type="ORF">ACFQ0E_15565</name>
</gene>
<sequence length="236" mass="25609">MKAPIEPDKIVVLSGAGISAESGIPTFRDNGGLWHQHAIHDVATPAGWARNPQLVLDFYNERRAAAALAQPNPAHVALAELEQRYNVVVLTQNIDDLHERAGSKNVIHLHGELAWARGTSPRGLRRHIGAAPIALGDLCEDGSQLRPDIVWFGEPVERMAQAVAEIRTAAKVLVVGTSLTVFPVASLVKKARWHAEKVLCGLDVERRPAGYTLLRGAAGNIVPGLVRRWMTQAPTH</sequence>
<organism evidence="6 7">
    <name type="scientific">Lysobacter brunescens</name>
    <dbReference type="NCBI Taxonomy" id="262323"/>
    <lineage>
        <taxon>Bacteria</taxon>
        <taxon>Pseudomonadati</taxon>
        <taxon>Pseudomonadota</taxon>
        <taxon>Gammaproteobacteria</taxon>
        <taxon>Lysobacterales</taxon>
        <taxon>Lysobacteraceae</taxon>
        <taxon>Lysobacter</taxon>
    </lineage>
</organism>
<dbReference type="Proteomes" id="UP001597110">
    <property type="component" value="Unassembled WGS sequence"/>
</dbReference>
<evidence type="ECO:0000256" key="4">
    <source>
        <dbReference type="PROSITE-ProRule" id="PRU00236"/>
    </source>
</evidence>
<dbReference type="EC" id="2.3.1.286" evidence="1"/>
<dbReference type="InterPro" id="IPR026590">
    <property type="entry name" value="Ssirtuin_cat_dom"/>
</dbReference>
<keyword evidence="2" id="KW-0808">Transferase</keyword>
<dbReference type="Pfam" id="PF02146">
    <property type="entry name" value="SIR2"/>
    <property type="match status" value="1"/>
</dbReference>
<comment type="caution">
    <text evidence="4">Lacks conserved residue(s) required for the propagation of feature annotation.</text>
</comment>
<evidence type="ECO:0000256" key="1">
    <source>
        <dbReference type="ARBA" id="ARBA00012928"/>
    </source>
</evidence>
<evidence type="ECO:0000313" key="6">
    <source>
        <dbReference type="EMBL" id="MFD0727012.1"/>
    </source>
</evidence>
<feature type="domain" description="Deacetylase sirtuin-type" evidence="5">
    <location>
        <begin position="1"/>
        <end position="236"/>
    </location>
</feature>
<accession>A0ABW2YF64</accession>
<dbReference type="Gene3D" id="3.30.1600.10">
    <property type="entry name" value="SIR2/SIRT2 'Small Domain"/>
    <property type="match status" value="1"/>
</dbReference>
<dbReference type="PANTHER" id="PTHR11085:SF4">
    <property type="entry name" value="NAD-DEPENDENT PROTEIN DEACYLASE"/>
    <property type="match status" value="1"/>
</dbReference>